<dbReference type="RefSeq" id="WP_310071828.1">
    <property type="nucleotide sequence ID" value="NZ_JAVDVX010000003.1"/>
</dbReference>
<evidence type="ECO:0000313" key="2">
    <source>
        <dbReference type="EMBL" id="MDR7089942.1"/>
    </source>
</evidence>
<feature type="signal peptide" evidence="1">
    <location>
        <begin position="1"/>
        <end position="19"/>
    </location>
</feature>
<dbReference type="PROSITE" id="PS51257">
    <property type="entry name" value="PROKAR_LIPOPROTEIN"/>
    <property type="match status" value="1"/>
</dbReference>
<evidence type="ECO:0000256" key="1">
    <source>
        <dbReference type="SAM" id="SignalP"/>
    </source>
</evidence>
<evidence type="ECO:0000313" key="3">
    <source>
        <dbReference type="Proteomes" id="UP001253595"/>
    </source>
</evidence>
<gene>
    <name evidence="2" type="ORF">J2X05_001964</name>
</gene>
<keyword evidence="3" id="KW-1185">Reference proteome</keyword>
<dbReference type="EMBL" id="JAVDVX010000003">
    <property type="protein sequence ID" value="MDR7089942.1"/>
    <property type="molecule type" value="Genomic_DNA"/>
</dbReference>
<keyword evidence="1" id="KW-0732">Signal</keyword>
<name>A0ABU1UXN4_9GAMM</name>
<comment type="caution">
    <text evidence="2">The sequence shown here is derived from an EMBL/GenBank/DDBJ whole genome shotgun (WGS) entry which is preliminary data.</text>
</comment>
<reference evidence="2 3" key="1">
    <citation type="submission" date="2023-07" db="EMBL/GenBank/DDBJ databases">
        <title>Sorghum-associated microbial communities from plants grown in Nebraska, USA.</title>
        <authorList>
            <person name="Schachtman D."/>
        </authorList>
    </citation>
    <scope>NUCLEOTIDE SEQUENCE [LARGE SCALE GENOMIC DNA]</scope>
    <source>
        <strain evidence="2 3">BE190</strain>
    </source>
</reference>
<accession>A0ABU1UXN4</accession>
<proteinExistence type="predicted"/>
<evidence type="ECO:0008006" key="4">
    <source>
        <dbReference type="Google" id="ProtNLM"/>
    </source>
</evidence>
<feature type="chain" id="PRO_5045095761" description="Lipoprotein" evidence="1">
    <location>
        <begin position="20"/>
        <end position="278"/>
    </location>
</feature>
<protein>
    <recommendedName>
        <fullName evidence="4">Lipoprotein</fullName>
    </recommendedName>
</protein>
<dbReference type="Proteomes" id="UP001253595">
    <property type="component" value="Unassembled WGS sequence"/>
</dbReference>
<organism evidence="2 3">
    <name type="scientific">Cellvibrio fibrivorans</name>
    <dbReference type="NCBI Taxonomy" id="126350"/>
    <lineage>
        <taxon>Bacteria</taxon>
        <taxon>Pseudomonadati</taxon>
        <taxon>Pseudomonadota</taxon>
        <taxon>Gammaproteobacteria</taxon>
        <taxon>Cellvibrionales</taxon>
        <taxon>Cellvibrionaceae</taxon>
        <taxon>Cellvibrio</taxon>
    </lineage>
</organism>
<sequence>MKLKRVTSFATLSGTILLAYLLTACTNTSTQSDHQHDHDDSAITQYNPKILNCVGPSGYHVYEADYTCPSNGKKFKALELGTHSTMGLHLDWQPISYMRFPVAIPVCHNGFIVDEADINGTALAARKAYIESAEYQQLYKQKHASFFLFAKQSEALKENLDNLWWYYLQATWEADGCGDHKKYDQYAALVIEKASAQKAKLTDKDEEYWPMSIIIADMYRRTGQFEIAQQQLNAIGTPTFEKQKSNDFYLLAKKVMQQAIDNKNTKAVPIKEMTKKAE</sequence>